<dbReference type="GO" id="GO:0031176">
    <property type="term" value="F:endo-1,4-beta-xylanase activity"/>
    <property type="evidence" value="ECO:0007669"/>
    <property type="project" value="UniProtKB-EC"/>
</dbReference>
<keyword evidence="1" id="KW-0326">Glycosidase</keyword>
<evidence type="ECO:0000313" key="2">
    <source>
        <dbReference type="Proteomes" id="UP000076079"/>
    </source>
</evidence>
<dbReference type="InterPro" id="IPR000801">
    <property type="entry name" value="Esterase-like"/>
</dbReference>
<dbReference type="Pfam" id="PF00756">
    <property type="entry name" value="Esterase"/>
    <property type="match status" value="1"/>
</dbReference>
<proteinExistence type="predicted"/>
<protein>
    <submittedName>
        <fullName evidence="1">Endo-1,4-beta-xylanase Z</fullName>
        <ecNumber evidence="1">3.2.1.8</ecNumber>
    </submittedName>
</protein>
<dbReference type="OrthoDB" id="184858at2"/>
<keyword evidence="1" id="KW-0378">Hydrolase</keyword>
<dbReference type="STRING" id="1855912.LuPra_05696"/>
<dbReference type="Gene3D" id="3.40.50.1820">
    <property type="entry name" value="alpha/beta hydrolase"/>
    <property type="match status" value="1"/>
</dbReference>
<reference evidence="2" key="2">
    <citation type="submission" date="2016-04" db="EMBL/GenBank/DDBJ databases">
        <title>First Complete Genome Sequence of a Subdivision 6 Acidobacterium.</title>
        <authorList>
            <person name="Huang S."/>
            <person name="Vieira S."/>
            <person name="Bunk B."/>
            <person name="Riedel T."/>
            <person name="Sproeer C."/>
            <person name="Overmann J."/>
        </authorList>
    </citation>
    <scope>NUCLEOTIDE SEQUENCE [LARGE SCALE GENOMIC DNA]</scope>
    <source>
        <strain evidence="2">DSM 100886 HEG_-6_39</strain>
    </source>
</reference>
<dbReference type="SUPFAM" id="SSF53474">
    <property type="entry name" value="alpha/beta-Hydrolases"/>
    <property type="match status" value="1"/>
</dbReference>
<organism evidence="1 2">
    <name type="scientific">Luteitalea pratensis</name>
    <dbReference type="NCBI Taxonomy" id="1855912"/>
    <lineage>
        <taxon>Bacteria</taxon>
        <taxon>Pseudomonadati</taxon>
        <taxon>Acidobacteriota</taxon>
        <taxon>Vicinamibacteria</taxon>
        <taxon>Vicinamibacterales</taxon>
        <taxon>Vicinamibacteraceae</taxon>
        <taxon>Luteitalea</taxon>
    </lineage>
</organism>
<dbReference type="AlphaFoldDB" id="A0A143PVL1"/>
<evidence type="ECO:0000313" key="1">
    <source>
        <dbReference type="EMBL" id="AMY12421.1"/>
    </source>
</evidence>
<keyword evidence="1" id="KW-0624">Polysaccharide degradation</keyword>
<keyword evidence="1" id="KW-0858">Xylan degradation</keyword>
<dbReference type="GO" id="GO:0045493">
    <property type="term" value="P:xylan catabolic process"/>
    <property type="evidence" value="ECO:0007669"/>
    <property type="project" value="UniProtKB-KW"/>
</dbReference>
<dbReference type="GO" id="GO:0016747">
    <property type="term" value="F:acyltransferase activity, transferring groups other than amino-acyl groups"/>
    <property type="evidence" value="ECO:0007669"/>
    <property type="project" value="TreeGrafter"/>
</dbReference>
<dbReference type="PANTHER" id="PTHR48098:SF1">
    <property type="entry name" value="DIACYLGLYCEROL ACYLTRANSFERASE_MYCOLYLTRANSFERASE AG85A"/>
    <property type="match status" value="1"/>
</dbReference>
<name>A0A143PVL1_LUTPR</name>
<dbReference type="InterPro" id="IPR050583">
    <property type="entry name" value="Mycobacterial_A85_antigen"/>
</dbReference>
<dbReference type="KEGG" id="abac:LuPra_05696"/>
<dbReference type="EC" id="3.2.1.8" evidence="1"/>
<keyword evidence="1" id="KW-0119">Carbohydrate metabolism</keyword>
<keyword evidence="2" id="KW-1185">Reference proteome</keyword>
<reference evidence="1 2" key="1">
    <citation type="journal article" date="2016" name="Genome Announc.">
        <title>First Complete Genome Sequence of a Subdivision 6 Acidobacterium Strain.</title>
        <authorList>
            <person name="Huang S."/>
            <person name="Vieira S."/>
            <person name="Bunk B."/>
            <person name="Riedel T."/>
            <person name="Sproer C."/>
            <person name="Overmann J."/>
        </authorList>
    </citation>
    <scope>NUCLEOTIDE SEQUENCE [LARGE SCALE GENOMIC DNA]</scope>
    <source>
        <strain evidence="2">DSM 100886 HEG_-6_39</strain>
    </source>
</reference>
<dbReference type="EMBL" id="CP015136">
    <property type="protein sequence ID" value="AMY12421.1"/>
    <property type="molecule type" value="Genomic_DNA"/>
</dbReference>
<dbReference type="Proteomes" id="UP000076079">
    <property type="component" value="Chromosome"/>
</dbReference>
<sequence length="265" mass="28449">MPPFRTIDISDPRFEAEGLRHVTVKSPSLRGRGDLTVWAPAGVTPVALVVLLHGVYGSHWCWALKGGAHRTASRLIAAGLVPPLALAMPSDGLRGDGTAYMRHGDGADYERWILDEVPVAARAALPGLDASAPLCLAGLSMGGFGALRLGARHSTRVRAISGHSSMTHFGQMARFVEEDPAAFGTSAAEASVLDAITAAGRQLAPLRFDCGLEDALLEFNRDLHRALQARGIGHTYEEFPGGHTWPYWEAHLDDTLRFFGKAVRP</sequence>
<gene>
    <name evidence="1" type="primary">xynZ</name>
    <name evidence="1" type="ORF">LuPra_05696</name>
</gene>
<accession>A0A143PVL1</accession>
<dbReference type="PANTHER" id="PTHR48098">
    <property type="entry name" value="ENTEROCHELIN ESTERASE-RELATED"/>
    <property type="match status" value="1"/>
</dbReference>
<dbReference type="RefSeq" id="WP_110173880.1">
    <property type="nucleotide sequence ID" value="NZ_CP015136.1"/>
</dbReference>
<dbReference type="InterPro" id="IPR029058">
    <property type="entry name" value="AB_hydrolase_fold"/>
</dbReference>